<proteinExistence type="predicted"/>
<evidence type="ECO:0000313" key="1">
    <source>
        <dbReference type="EMBL" id="EGB04309.1"/>
    </source>
</evidence>
<keyword evidence="2" id="KW-1185">Reference proteome</keyword>
<sequence length="156" mass="16905">MESTVGWSKSIVGLSSSSLCADRVCVKSVAAIEFKPADINGAFVSIAVPRTSLNQPINLILRPVSTSTEGSRTRRSSLVEDWHAALHCKAGVCRFASRPQLSSTTAQLIVDPFFFSSNELTLAPPRPSDHLILPESPSPRCFTECSKLHARGYMNS</sequence>
<protein>
    <submittedName>
        <fullName evidence="1">Uncharacterized protein</fullName>
    </submittedName>
</protein>
<dbReference type="AlphaFoldDB" id="F0YKT5"/>
<dbReference type="EMBL" id="GL833153">
    <property type="protein sequence ID" value="EGB04309.1"/>
    <property type="molecule type" value="Genomic_DNA"/>
</dbReference>
<name>F0YKT5_AURAN</name>
<dbReference type="Proteomes" id="UP000002729">
    <property type="component" value="Unassembled WGS sequence"/>
</dbReference>
<dbReference type="RefSeq" id="XP_009041019.1">
    <property type="nucleotide sequence ID" value="XM_009042771.1"/>
</dbReference>
<gene>
    <name evidence="1" type="ORF">AURANDRAFT_67336</name>
</gene>
<evidence type="ECO:0000313" key="2">
    <source>
        <dbReference type="Proteomes" id="UP000002729"/>
    </source>
</evidence>
<accession>F0YKT5</accession>
<reference evidence="1 2" key="1">
    <citation type="journal article" date="2011" name="Proc. Natl. Acad. Sci. U.S.A.">
        <title>Niche of harmful alga Aureococcus anophagefferens revealed through ecogenomics.</title>
        <authorList>
            <person name="Gobler C.J."/>
            <person name="Berry D.L."/>
            <person name="Dyhrman S.T."/>
            <person name="Wilhelm S.W."/>
            <person name="Salamov A."/>
            <person name="Lobanov A.V."/>
            <person name="Zhang Y."/>
            <person name="Collier J.L."/>
            <person name="Wurch L.L."/>
            <person name="Kustka A.B."/>
            <person name="Dill B.D."/>
            <person name="Shah M."/>
            <person name="VerBerkmoes N.C."/>
            <person name="Kuo A."/>
            <person name="Terry A."/>
            <person name="Pangilinan J."/>
            <person name="Lindquist E.A."/>
            <person name="Lucas S."/>
            <person name="Paulsen I.T."/>
            <person name="Hattenrath-Lehmann T.K."/>
            <person name="Talmage S.C."/>
            <person name="Walker E.A."/>
            <person name="Koch F."/>
            <person name="Burson A.M."/>
            <person name="Marcoval M.A."/>
            <person name="Tang Y.Z."/>
            <person name="Lecleir G.R."/>
            <person name="Coyne K.J."/>
            <person name="Berg G.M."/>
            <person name="Bertrand E.M."/>
            <person name="Saito M.A."/>
            <person name="Gladyshev V.N."/>
            <person name="Grigoriev I.V."/>
        </authorList>
    </citation>
    <scope>NUCLEOTIDE SEQUENCE [LARGE SCALE GENOMIC DNA]</scope>
    <source>
        <strain evidence="2">CCMP 1984</strain>
    </source>
</reference>
<dbReference type="GeneID" id="20226194"/>
<dbReference type="KEGG" id="aaf:AURANDRAFT_67336"/>
<organism evidence="2">
    <name type="scientific">Aureococcus anophagefferens</name>
    <name type="common">Harmful bloom alga</name>
    <dbReference type="NCBI Taxonomy" id="44056"/>
    <lineage>
        <taxon>Eukaryota</taxon>
        <taxon>Sar</taxon>
        <taxon>Stramenopiles</taxon>
        <taxon>Ochrophyta</taxon>
        <taxon>Pelagophyceae</taxon>
        <taxon>Pelagomonadales</taxon>
        <taxon>Pelagomonadaceae</taxon>
        <taxon>Aureococcus</taxon>
    </lineage>
</organism>
<dbReference type="InParanoid" id="F0YKT5"/>